<feature type="domain" description="3-keto-alpha-glucoside-1,2-lyase/3-keto-2-hydroxy-glucal hydratase" evidence="1">
    <location>
        <begin position="36"/>
        <end position="243"/>
    </location>
</feature>
<dbReference type="Pfam" id="PF06439">
    <property type="entry name" value="3keto-disac_hyd"/>
    <property type="match status" value="1"/>
</dbReference>
<dbReference type="EMBL" id="FNNO01000005">
    <property type="protein sequence ID" value="SDW71651.1"/>
    <property type="molecule type" value="Genomic_DNA"/>
</dbReference>
<evidence type="ECO:0000313" key="3">
    <source>
        <dbReference type="Proteomes" id="UP000198711"/>
    </source>
</evidence>
<keyword evidence="3" id="KW-1185">Reference proteome</keyword>
<dbReference type="RefSeq" id="WP_092723347.1">
    <property type="nucleotide sequence ID" value="NZ_FNNO01000005.1"/>
</dbReference>
<evidence type="ECO:0000313" key="2">
    <source>
        <dbReference type="EMBL" id="SDW71651.1"/>
    </source>
</evidence>
<dbReference type="Gene3D" id="2.60.120.560">
    <property type="entry name" value="Exo-inulinase, domain 1"/>
    <property type="match status" value="1"/>
</dbReference>
<dbReference type="InterPro" id="IPR010496">
    <property type="entry name" value="AL/BT2_dom"/>
</dbReference>
<sequence length="245" mass="27254">MHHLIAGSLIAAAVLFNSTANNHTYENTTAVVKKKGWVSLFDGKTTKGWHSYGKTTAGEAWKVTDGALYLDASKKDKADWQSKTGGDLVTDGEYENFHLKLDWKISKNGNSGIIFWVQDDPSKYKYVWNTGPEMQVLDNDGHPDGKINKHRAGNLYDLIAGKEGVVKAVGEWNTAEIISNKGKLDFILNGVTVVSTTYGDDNWRQMIAGSKFKSMPDFAKIFKGHIALQDHGGDVWFRNIMIKQL</sequence>
<proteinExistence type="predicted"/>
<dbReference type="AlphaFoldDB" id="A0A8X8IET7"/>
<organism evidence="2 3">
    <name type="scientific">Hydrobacter penzbergensis</name>
    <dbReference type="NCBI Taxonomy" id="1235997"/>
    <lineage>
        <taxon>Bacteria</taxon>
        <taxon>Pseudomonadati</taxon>
        <taxon>Bacteroidota</taxon>
        <taxon>Chitinophagia</taxon>
        <taxon>Chitinophagales</taxon>
        <taxon>Chitinophagaceae</taxon>
        <taxon>Hydrobacter</taxon>
    </lineage>
</organism>
<accession>A0A8X8IET7</accession>
<dbReference type="Proteomes" id="UP000198711">
    <property type="component" value="Unassembled WGS sequence"/>
</dbReference>
<evidence type="ECO:0000259" key="1">
    <source>
        <dbReference type="Pfam" id="PF06439"/>
    </source>
</evidence>
<comment type="caution">
    <text evidence="2">The sequence shown here is derived from an EMBL/GenBank/DDBJ whole genome shotgun (WGS) entry which is preliminary data.</text>
</comment>
<reference evidence="2 3" key="1">
    <citation type="submission" date="2016-10" db="EMBL/GenBank/DDBJ databases">
        <authorList>
            <person name="Varghese N."/>
            <person name="Submissions S."/>
        </authorList>
    </citation>
    <scope>NUCLEOTIDE SEQUENCE [LARGE SCALE GENOMIC DNA]</scope>
    <source>
        <strain evidence="2 3">DSM 25353</strain>
    </source>
</reference>
<protein>
    <recommendedName>
        <fullName evidence="1">3-keto-alpha-glucoside-1,2-lyase/3-keto-2-hydroxy-glucal hydratase domain-containing protein</fullName>
    </recommendedName>
</protein>
<dbReference type="GO" id="GO:0016787">
    <property type="term" value="F:hydrolase activity"/>
    <property type="evidence" value="ECO:0007669"/>
    <property type="project" value="InterPro"/>
</dbReference>
<gene>
    <name evidence="2" type="ORF">SAMN05444410_10581</name>
</gene>
<name>A0A8X8IET7_9BACT</name>